<feature type="transmembrane region" description="Helical" evidence="7">
    <location>
        <begin position="53"/>
        <end position="77"/>
    </location>
</feature>
<keyword evidence="6" id="KW-0813">Transport</keyword>
<feature type="transmembrane region" description="Helical" evidence="7">
    <location>
        <begin position="12"/>
        <end position="33"/>
    </location>
</feature>
<feature type="transmembrane region" description="Helical" evidence="7">
    <location>
        <begin position="171"/>
        <end position="188"/>
    </location>
</feature>
<keyword evidence="5 7" id="KW-0472">Membrane</keyword>
<dbReference type="InterPro" id="IPR037294">
    <property type="entry name" value="ABC_BtuC-like"/>
</dbReference>
<dbReference type="AlphaFoldDB" id="C3XAU7"/>
<comment type="subcellular location">
    <subcellularLocation>
        <location evidence="6">Cell membrane</location>
        <topology evidence="6">Multi-pass membrane protein</topology>
    </subcellularLocation>
    <subcellularLocation>
        <location evidence="1">Membrane</location>
        <topology evidence="1">Multi-pass membrane protein</topology>
    </subcellularLocation>
</comment>
<dbReference type="PANTHER" id="PTHR30477:SF0">
    <property type="entry name" value="METAL TRANSPORT SYSTEM MEMBRANE PROTEIN TM_0125-RELATED"/>
    <property type="match status" value="1"/>
</dbReference>
<sequence length="275" mass="29679">MLEIFSYPFMVRAILVGTFVALCSSLLGVSLVLKRYSMIGDGLSHVGFGALALATALNAAPLSVAIPVVVAASFVLLRISENSKIKGDAAIALISTGALATGVMILSMTTGMNTDVCNYLFGSILGMSRNDVYLSLALSIAILLMFILFYNRIFAITFDESFASATGNRSGFYNMLIALMSALIIVLGMRMMGALLISSLIVFPALTSMRLCRKFRTVIINSAVISVICLWIGIVISYEYATPTGASIVICNIAAFLLYWLIQTIKKTFFHEQII</sequence>
<feature type="transmembrane region" description="Helical" evidence="7">
    <location>
        <begin position="194"/>
        <end position="211"/>
    </location>
</feature>
<reference evidence="8 9" key="1">
    <citation type="submission" date="2009-02" db="EMBL/GenBank/DDBJ databases">
        <title>The Genome Sequence of Oxalobacter formigenes OXCC13.</title>
        <authorList>
            <consortium name="The Broad Institute Genome Sequencing Platform"/>
            <person name="Ward D."/>
            <person name="Young S.K."/>
            <person name="Kodira C.D."/>
            <person name="Zeng Q."/>
            <person name="Koehrsen M."/>
            <person name="Alvarado L."/>
            <person name="Berlin A."/>
            <person name="Borenstein D."/>
            <person name="Chen Z."/>
            <person name="Engels R."/>
            <person name="Freedman E."/>
            <person name="Gellesch M."/>
            <person name="Goldberg J."/>
            <person name="Griggs A."/>
            <person name="Gujja S."/>
            <person name="Heiman D."/>
            <person name="Hepburn T."/>
            <person name="Howarth C."/>
            <person name="Jen D."/>
            <person name="Larson L."/>
            <person name="Lewis B."/>
            <person name="Mehta T."/>
            <person name="Park D."/>
            <person name="Pearson M."/>
            <person name="Roberts A."/>
            <person name="Saif S."/>
            <person name="Shea T."/>
            <person name="Shenoy N."/>
            <person name="Sisk P."/>
            <person name="Stolte C."/>
            <person name="Sykes S."/>
            <person name="Walk T."/>
            <person name="White J."/>
            <person name="Yandava C."/>
            <person name="Allison M.J."/>
            <person name="Lander E."/>
            <person name="Nusbaum C."/>
            <person name="Galagan J."/>
            <person name="Birren B."/>
        </authorList>
    </citation>
    <scope>NUCLEOTIDE SEQUENCE [LARGE SCALE GENOMIC DNA]</scope>
    <source>
        <strain evidence="8 9">OXCC13</strain>
    </source>
</reference>
<dbReference type="eggNOG" id="COG1108">
    <property type="taxonomic scope" value="Bacteria"/>
</dbReference>
<keyword evidence="3 6" id="KW-0812">Transmembrane</keyword>
<protein>
    <submittedName>
        <fullName evidence="8">ABC 3 transport family protein</fullName>
    </submittedName>
</protein>
<dbReference type="Pfam" id="PF00950">
    <property type="entry name" value="ABC-3"/>
    <property type="match status" value="1"/>
</dbReference>
<feature type="transmembrane region" description="Helical" evidence="7">
    <location>
        <begin position="132"/>
        <end position="150"/>
    </location>
</feature>
<evidence type="ECO:0000256" key="4">
    <source>
        <dbReference type="ARBA" id="ARBA00022989"/>
    </source>
</evidence>
<organism evidence="8 9">
    <name type="scientific">Oxalobacter formigenes OXCC13</name>
    <dbReference type="NCBI Taxonomy" id="556269"/>
    <lineage>
        <taxon>Bacteria</taxon>
        <taxon>Pseudomonadati</taxon>
        <taxon>Pseudomonadota</taxon>
        <taxon>Betaproteobacteria</taxon>
        <taxon>Burkholderiales</taxon>
        <taxon>Oxalobacteraceae</taxon>
        <taxon>Oxalobacter</taxon>
    </lineage>
</organism>
<dbReference type="GO" id="GO:0055085">
    <property type="term" value="P:transmembrane transport"/>
    <property type="evidence" value="ECO:0007669"/>
    <property type="project" value="InterPro"/>
</dbReference>
<dbReference type="HOGENOM" id="CLU_028808_3_1_4"/>
<dbReference type="STRING" id="847.BRW83_0760"/>
<keyword evidence="9" id="KW-1185">Reference proteome</keyword>
<evidence type="ECO:0000256" key="7">
    <source>
        <dbReference type="SAM" id="Phobius"/>
    </source>
</evidence>
<evidence type="ECO:0000256" key="2">
    <source>
        <dbReference type="ARBA" id="ARBA00008034"/>
    </source>
</evidence>
<accession>C3XAU7</accession>
<gene>
    <name evidence="8" type="ORF">OFBG_01351</name>
</gene>
<proteinExistence type="inferred from homology"/>
<dbReference type="PANTHER" id="PTHR30477">
    <property type="entry name" value="ABC-TRANSPORTER METAL-BINDING PROTEIN"/>
    <property type="match status" value="1"/>
</dbReference>
<evidence type="ECO:0000313" key="9">
    <source>
        <dbReference type="Proteomes" id="UP000005089"/>
    </source>
</evidence>
<evidence type="ECO:0000256" key="5">
    <source>
        <dbReference type="ARBA" id="ARBA00023136"/>
    </source>
</evidence>
<dbReference type="Gene3D" id="1.10.3470.10">
    <property type="entry name" value="ABC transporter involved in vitamin B12 uptake, BtuC"/>
    <property type="match status" value="1"/>
</dbReference>
<dbReference type="GO" id="GO:0043190">
    <property type="term" value="C:ATP-binding cassette (ABC) transporter complex"/>
    <property type="evidence" value="ECO:0007669"/>
    <property type="project" value="InterPro"/>
</dbReference>
<evidence type="ECO:0000313" key="8">
    <source>
        <dbReference type="EMBL" id="EEO30323.1"/>
    </source>
</evidence>
<evidence type="ECO:0000256" key="6">
    <source>
        <dbReference type="RuleBase" id="RU003943"/>
    </source>
</evidence>
<feature type="transmembrane region" description="Helical" evidence="7">
    <location>
        <begin position="89"/>
        <end position="112"/>
    </location>
</feature>
<dbReference type="GO" id="GO:0010043">
    <property type="term" value="P:response to zinc ion"/>
    <property type="evidence" value="ECO:0007669"/>
    <property type="project" value="TreeGrafter"/>
</dbReference>
<dbReference type="EMBL" id="GG658170">
    <property type="protein sequence ID" value="EEO30323.1"/>
    <property type="molecule type" value="Genomic_DNA"/>
</dbReference>
<keyword evidence="4 7" id="KW-1133">Transmembrane helix</keyword>
<feature type="transmembrane region" description="Helical" evidence="7">
    <location>
        <begin position="244"/>
        <end position="262"/>
    </location>
</feature>
<comment type="similarity">
    <text evidence="2 6">Belongs to the ABC-3 integral membrane protein family.</text>
</comment>
<dbReference type="InterPro" id="IPR001626">
    <property type="entry name" value="ABC_TroCD"/>
</dbReference>
<evidence type="ECO:0000256" key="1">
    <source>
        <dbReference type="ARBA" id="ARBA00004141"/>
    </source>
</evidence>
<name>C3XAU7_OXAFO</name>
<dbReference type="Proteomes" id="UP000005089">
    <property type="component" value="Unassembled WGS sequence"/>
</dbReference>
<dbReference type="SUPFAM" id="SSF81345">
    <property type="entry name" value="ABC transporter involved in vitamin B12 uptake, BtuC"/>
    <property type="match status" value="1"/>
</dbReference>
<feature type="transmembrane region" description="Helical" evidence="7">
    <location>
        <begin position="218"/>
        <end position="238"/>
    </location>
</feature>
<evidence type="ECO:0000256" key="3">
    <source>
        <dbReference type="ARBA" id="ARBA00022692"/>
    </source>
</evidence>